<reference evidence="1" key="1">
    <citation type="submission" date="2018-01" db="EMBL/GenBank/DDBJ databases">
        <authorList>
            <person name="Krukenberg V."/>
        </authorList>
    </citation>
    <scope>NUCLEOTIDE SEQUENCE</scope>
    <source>
        <strain evidence="1">E20ANME2</strain>
    </source>
</reference>
<dbReference type="EMBL" id="PQXF01000004">
    <property type="protein sequence ID" value="PXF61600.1"/>
    <property type="molecule type" value="Genomic_DNA"/>
</dbReference>
<gene>
    <name evidence="1" type="ORF">C4B59_03360</name>
</gene>
<comment type="caution">
    <text evidence="1">The sequence shown here is derived from an EMBL/GenBank/DDBJ whole genome shotgun (WGS) entry which is preliminary data.</text>
</comment>
<organism evidence="1 2">
    <name type="scientific">Candidatus Methanogaster sp</name>
    <dbReference type="NCBI Taxonomy" id="3386292"/>
    <lineage>
        <taxon>Archaea</taxon>
        <taxon>Methanobacteriati</taxon>
        <taxon>Methanobacteriota</taxon>
        <taxon>Stenosarchaea group</taxon>
        <taxon>Methanomicrobia</taxon>
        <taxon>Methanosarcinales</taxon>
        <taxon>ANME-2 cluster</taxon>
        <taxon>Candidatus Methanogasteraceae</taxon>
        <taxon>Candidatus Methanogaster</taxon>
    </lineage>
</organism>
<protein>
    <submittedName>
        <fullName evidence="1">Uncharacterized protein</fullName>
    </submittedName>
</protein>
<proteinExistence type="predicted"/>
<dbReference type="Proteomes" id="UP000248329">
    <property type="component" value="Unassembled WGS sequence"/>
</dbReference>
<accession>A0AC61L529</accession>
<name>A0AC61L529_9EURY</name>
<evidence type="ECO:0000313" key="1">
    <source>
        <dbReference type="EMBL" id="PXF61600.1"/>
    </source>
</evidence>
<sequence length="1124" mass="130097">MDRDQAKHKIEELVKKYTDFEKTRSRKDMDSTSEANVRADFIDPLFEILGWDISNPDEYDREHFISGTGFADVALKLEDVPVVFIEAKRFGGIPHIMERGDADWTMEERQAILYAARSNCKWAILTNFERFRVFNAATGLTILNFEVVYDYLNRFSELLYLTKDSVESGRIEKLAERGEKPDIDLEFLGLLNRWRVTLANDIYANNFLNEGKPITIDQIIPPEDLAIHPARDSRRMAEWIEKRRKKLEEEVDYAILKDELGNFDVGKLKSAVQRTLDRLIIVRWAEDNLITDDPNILSQKLRDWKLTPAYNSIVDLLFADRALFDKFNDIHNGRIFEREHICEKVKISDEVLGGIIEDMSKRSFRKFDFDILGNTYETYLGHTLHLKEDGTFELKPSQETRKESGIYYTPPYVVDYIVKHTLGILLEGKTPDEVAKIRVLDPACGSGSFLIKTFDYFSDYYRKENERIRAEKERRVKEYLKSNGNQLSLDFENAVSDEYRDVEYGILVNNLHGVDLDEQACEIAAVNLMLKGLRAGGRIPLVLGEAIKVGNSLISGGAELSEYFGDGWKDKKPFNWEDEFRADGFDVVVGNPPYVTLALGKKQKYVSKDEFAYFKDHFQKSSEYKGNTYTIFMEQGLRLLKNNGKLGFIIPNTLLTNHYFRKMREHILNTCKITHIVNISDRVFKDAEIGGNVILILESEEDAELRDKNEIKIVKIEGVEKFSKNLCDIETIEQNLFNGIPGKKFLLEITDLLLIIKLEEGCVKLGEIATTYQGIITGDNKKFLSDRKEVEKHRKIIRGKDIERYSLNFGETYVYFDKDQLWSNTNESMFLVDEKLISRQTSDHLVAAYDNEQYFSLDSTHVIIPHEIDVKYLLALFNSRLLNYYYQNIVPEMGRTFAQVKTVNLKQLPIKLAHPSQQKPIIELVDRMISLHKQLHEINSDFDRYLNLHQRVKDSTLKEYIDALPITDKEVLKDHYGKPSSKIEGKIKEFEIREDGVWLVFRVGYLFKSGKGKETLIRIDAFKFRIEDLNLRKFLYYSIKEYTRPGMLGRGNIYERLFAIKLPRFYADAGRNAEAVSEIMIEYLAAVNAAGRVEHEIAETDQEIDTRVYALYGLGEEEIGVVEG</sequence>
<evidence type="ECO:0000313" key="2">
    <source>
        <dbReference type="Proteomes" id="UP000248329"/>
    </source>
</evidence>